<gene>
    <name evidence="1" type="ORF">HHS34_005475</name>
</gene>
<keyword evidence="2" id="KW-1185">Reference proteome</keyword>
<sequence length="76" mass="8663">MEKDAIKEGLQDILNQRSKIARMQEEVKEAVKALAERFDRKPAEINKIIGLIEKERDKGGVIADARNLLDEAEEML</sequence>
<dbReference type="EMBL" id="CP127526">
    <property type="protein sequence ID" value="XRI74643.1"/>
    <property type="molecule type" value="Genomic_DNA"/>
</dbReference>
<accession>A0ACD5HJU1</accession>
<evidence type="ECO:0000313" key="1">
    <source>
        <dbReference type="EMBL" id="XRI74643.1"/>
    </source>
</evidence>
<protein>
    <submittedName>
        <fullName evidence="1">Uncharacterized protein</fullName>
    </submittedName>
</protein>
<evidence type="ECO:0000313" key="2">
    <source>
        <dbReference type="Proteomes" id="UP001195965"/>
    </source>
</evidence>
<reference evidence="1 2" key="1">
    <citation type="journal article" date="2021" name="ISME J.">
        <title>Genomic evolution of the class Acidithiobacillia: deep-branching Proteobacteria living in extreme acidic conditions.</title>
        <authorList>
            <person name="Moya-Beltran A."/>
            <person name="Beard S."/>
            <person name="Rojas-Villalobos C."/>
            <person name="Issotta F."/>
            <person name="Gallardo Y."/>
            <person name="Ulloa R."/>
            <person name="Giaveno A."/>
            <person name="Degli Esposti M."/>
            <person name="Johnson D.B."/>
            <person name="Quatrini R."/>
        </authorList>
    </citation>
    <scope>NUCLEOTIDE SEQUENCE [LARGE SCALE GENOMIC DNA]</scope>
    <source>
        <strain evidence="1 2">GG1-14</strain>
    </source>
</reference>
<dbReference type="Proteomes" id="UP001195965">
    <property type="component" value="Chromosome"/>
</dbReference>
<organism evidence="1 2">
    <name type="scientific">Acidithiobacillus montserratensis</name>
    <dbReference type="NCBI Taxonomy" id="2729135"/>
    <lineage>
        <taxon>Bacteria</taxon>
        <taxon>Pseudomonadati</taxon>
        <taxon>Pseudomonadota</taxon>
        <taxon>Acidithiobacillia</taxon>
        <taxon>Acidithiobacillales</taxon>
        <taxon>Acidithiobacillaceae</taxon>
        <taxon>Acidithiobacillus</taxon>
    </lineage>
</organism>
<proteinExistence type="predicted"/>
<name>A0ACD5HJU1_9PROT</name>